<proteinExistence type="predicted"/>
<gene>
    <name evidence="1" type="ORF">LCGC14_0841670</name>
</gene>
<accession>A0A0F9PHM2</accession>
<reference evidence="1" key="1">
    <citation type="journal article" date="2015" name="Nature">
        <title>Complex archaea that bridge the gap between prokaryotes and eukaryotes.</title>
        <authorList>
            <person name="Spang A."/>
            <person name="Saw J.H."/>
            <person name="Jorgensen S.L."/>
            <person name="Zaremba-Niedzwiedzka K."/>
            <person name="Martijn J."/>
            <person name="Lind A.E."/>
            <person name="van Eijk R."/>
            <person name="Schleper C."/>
            <person name="Guy L."/>
            <person name="Ettema T.J."/>
        </authorList>
    </citation>
    <scope>NUCLEOTIDE SEQUENCE</scope>
</reference>
<dbReference type="AlphaFoldDB" id="A0A0F9PHM2"/>
<protein>
    <submittedName>
        <fullName evidence="1">Uncharacterized protein</fullName>
    </submittedName>
</protein>
<name>A0A0F9PHM2_9ZZZZ</name>
<dbReference type="EMBL" id="LAZR01002467">
    <property type="protein sequence ID" value="KKN29679.1"/>
    <property type="molecule type" value="Genomic_DNA"/>
</dbReference>
<comment type="caution">
    <text evidence="1">The sequence shown here is derived from an EMBL/GenBank/DDBJ whole genome shotgun (WGS) entry which is preliminary data.</text>
</comment>
<sequence>MTFERMPVPTEQDLKLAREAFLENEPRDLFYRVATELIQLSIEGKTHITLPEALAVLLQTWNRSYYRFKPFDNQHYTNICNLLECLSTSVFRFRERSILSLAKDDLSNIVEIFDEFEQVLGRVGAAKSLHLLAPKFFPLWDGAIAKAYKVTLGPVGSNSGKYLKFMLSVRINASNFKSLHCKGRIFSKGLMNTITATSPINGFESM</sequence>
<evidence type="ECO:0000313" key="1">
    <source>
        <dbReference type="EMBL" id="KKN29679.1"/>
    </source>
</evidence>
<organism evidence="1">
    <name type="scientific">marine sediment metagenome</name>
    <dbReference type="NCBI Taxonomy" id="412755"/>
    <lineage>
        <taxon>unclassified sequences</taxon>
        <taxon>metagenomes</taxon>
        <taxon>ecological metagenomes</taxon>
    </lineage>
</organism>